<dbReference type="Proteomes" id="UP000095287">
    <property type="component" value="Unplaced"/>
</dbReference>
<feature type="transmembrane region" description="Helical" evidence="1">
    <location>
        <begin position="12"/>
        <end position="32"/>
    </location>
</feature>
<feature type="transmembrane region" description="Helical" evidence="1">
    <location>
        <begin position="229"/>
        <end position="250"/>
    </location>
</feature>
<dbReference type="Pfam" id="PF10318">
    <property type="entry name" value="7TM_GPCR_Srh"/>
    <property type="match status" value="1"/>
</dbReference>
<feature type="transmembrane region" description="Helical" evidence="1">
    <location>
        <begin position="132"/>
        <end position="152"/>
    </location>
</feature>
<evidence type="ECO:0000313" key="3">
    <source>
        <dbReference type="WBParaSite" id="L893_g2460.t1"/>
    </source>
</evidence>
<keyword evidence="2" id="KW-1185">Reference proteome</keyword>
<protein>
    <submittedName>
        <fullName evidence="3">G_PROTEIN_RECEP_F1_2 domain-containing protein</fullName>
    </submittedName>
</protein>
<keyword evidence="1" id="KW-1133">Transmembrane helix</keyword>
<evidence type="ECO:0000313" key="2">
    <source>
        <dbReference type="Proteomes" id="UP000095287"/>
    </source>
</evidence>
<dbReference type="InterPro" id="IPR019422">
    <property type="entry name" value="7TM_GPCR_serpentine_rcpt_Srh"/>
</dbReference>
<feature type="transmembrane region" description="Helical" evidence="1">
    <location>
        <begin position="262"/>
        <end position="286"/>
    </location>
</feature>
<keyword evidence="1" id="KW-0472">Membrane</keyword>
<keyword evidence="1" id="KW-0812">Transmembrane</keyword>
<reference evidence="3" key="1">
    <citation type="submission" date="2016-11" db="UniProtKB">
        <authorList>
            <consortium name="WormBaseParasite"/>
        </authorList>
    </citation>
    <scope>IDENTIFICATION</scope>
</reference>
<proteinExistence type="predicted"/>
<evidence type="ECO:0000256" key="1">
    <source>
        <dbReference type="SAM" id="Phobius"/>
    </source>
</evidence>
<dbReference type="AlphaFoldDB" id="A0A1I7ZAN2"/>
<feature type="transmembrane region" description="Helical" evidence="1">
    <location>
        <begin position="186"/>
        <end position="208"/>
    </location>
</feature>
<feature type="transmembrane region" description="Helical" evidence="1">
    <location>
        <begin position="94"/>
        <end position="120"/>
    </location>
</feature>
<dbReference type="WBParaSite" id="L893_g2460.t1">
    <property type="protein sequence ID" value="L893_g2460.t1"/>
    <property type="gene ID" value="L893_g2460"/>
</dbReference>
<sequence>MSNFAYQLLDIVRIGSSAIHVPMFIVSTYIMLFKTPKAMRPNNIYLLNINFWHHVIAFLCTTIARTRIENVEKSVCLSFEPLYAKTLLFDIETYALIVIACSINTGLSTLFSFLNSFHIVHRSYNYKKEKPYMILAISVVITILATFLNTILCYLCHIPTITQVENRFVYCLVESTNLYRFVEWKISYLTTLGVIVILIMGIIWRIHAYFVKFRQNLITNNVITVQQQFLRTLIIIAVVTFFSTVVPHFVVSLDMIFWSEAWSFNVIADLVPLVAIVQNVLSIFTVRPYRDLILCRQYFAKNKKVSSRS</sequence>
<accession>A0A1I7ZAN2</accession>
<feature type="transmembrane region" description="Helical" evidence="1">
    <location>
        <begin position="44"/>
        <end position="64"/>
    </location>
</feature>
<organism evidence="2 3">
    <name type="scientific">Steinernema glaseri</name>
    <dbReference type="NCBI Taxonomy" id="37863"/>
    <lineage>
        <taxon>Eukaryota</taxon>
        <taxon>Metazoa</taxon>
        <taxon>Ecdysozoa</taxon>
        <taxon>Nematoda</taxon>
        <taxon>Chromadorea</taxon>
        <taxon>Rhabditida</taxon>
        <taxon>Tylenchina</taxon>
        <taxon>Panagrolaimomorpha</taxon>
        <taxon>Strongyloidoidea</taxon>
        <taxon>Steinernematidae</taxon>
        <taxon>Steinernema</taxon>
    </lineage>
</organism>
<name>A0A1I7ZAN2_9BILA</name>